<feature type="domain" description="EF-hand" evidence="16">
    <location>
        <begin position="139"/>
        <end position="174"/>
    </location>
</feature>
<evidence type="ECO:0000256" key="12">
    <source>
        <dbReference type="ARBA" id="ARBA00023400"/>
    </source>
</evidence>
<dbReference type="GeneTree" id="ENSGT00940000157144"/>
<dbReference type="SUPFAM" id="SSF47473">
    <property type="entry name" value="EF-hand"/>
    <property type="match status" value="1"/>
</dbReference>
<comment type="catalytic activity">
    <reaction evidence="13">
        <text>a 1,2-diacyl-sn-glycerol + ATP = a 1,2-diacyl-sn-glycero-3-phosphate + ADP + H(+)</text>
        <dbReference type="Rhea" id="RHEA:10272"/>
        <dbReference type="ChEBI" id="CHEBI:15378"/>
        <dbReference type="ChEBI" id="CHEBI:17815"/>
        <dbReference type="ChEBI" id="CHEBI:30616"/>
        <dbReference type="ChEBI" id="CHEBI:58608"/>
        <dbReference type="ChEBI" id="CHEBI:456216"/>
        <dbReference type="EC" id="2.7.1.107"/>
    </reaction>
</comment>
<keyword evidence="3 13" id="KW-0808">Transferase</keyword>
<organism evidence="17 18">
    <name type="scientific">Gopherus evgoodei</name>
    <name type="common">Goodes thornscrub tortoise</name>
    <dbReference type="NCBI Taxonomy" id="1825980"/>
    <lineage>
        <taxon>Eukaryota</taxon>
        <taxon>Metazoa</taxon>
        <taxon>Chordata</taxon>
        <taxon>Craniata</taxon>
        <taxon>Vertebrata</taxon>
        <taxon>Euteleostomi</taxon>
        <taxon>Archelosauria</taxon>
        <taxon>Testudinata</taxon>
        <taxon>Testudines</taxon>
        <taxon>Cryptodira</taxon>
        <taxon>Durocryptodira</taxon>
        <taxon>Testudinoidea</taxon>
        <taxon>Testudinidae</taxon>
        <taxon>Gopherus</taxon>
    </lineage>
</organism>
<dbReference type="InterPro" id="IPR000756">
    <property type="entry name" value="Diacylglycerol_kin_accessory"/>
</dbReference>
<dbReference type="InterPro" id="IPR001206">
    <property type="entry name" value="Diacylglycerol_kinase_cat_dom"/>
</dbReference>
<dbReference type="PROSITE" id="PS50146">
    <property type="entry name" value="DAGK"/>
    <property type="match status" value="2"/>
</dbReference>
<dbReference type="InterPro" id="IPR017438">
    <property type="entry name" value="ATP-NAD_kinase_N"/>
</dbReference>
<evidence type="ECO:0000256" key="10">
    <source>
        <dbReference type="ARBA" id="ARBA00023371"/>
    </source>
</evidence>
<evidence type="ECO:0000256" key="14">
    <source>
        <dbReference type="SAM" id="MobiDB-lite"/>
    </source>
</evidence>
<dbReference type="AlphaFoldDB" id="A0A8C4Y003"/>
<comment type="catalytic activity">
    <reaction evidence="10">
        <text>1,2-di-(9Z-octadecenoyl)-sn-glycerol + ATP = 1,2-di-(9Z-octadecenoyl)-sn-glycero-3-phosphate + ADP + H(+)</text>
        <dbReference type="Rhea" id="RHEA:40327"/>
        <dbReference type="ChEBI" id="CHEBI:15378"/>
        <dbReference type="ChEBI" id="CHEBI:30616"/>
        <dbReference type="ChEBI" id="CHEBI:52333"/>
        <dbReference type="ChEBI" id="CHEBI:74546"/>
        <dbReference type="ChEBI" id="CHEBI:456216"/>
    </reaction>
    <physiologicalReaction direction="left-to-right" evidence="10">
        <dbReference type="Rhea" id="RHEA:40328"/>
    </physiologicalReaction>
</comment>
<evidence type="ECO:0000313" key="18">
    <source>
        <dbReference type="Proteomes" id="UP000694390"/>
    </source>
</evidence>
<evidence type="ECO:0000256" key="1">
    <source>
        <dbReference type="ARBA" id="ARBA00005175"/>
    </source>
</evidence>
<dbReference type="GO" id="GO:0007200">
    <property type="term" value="P:phospholipase C-activating G protein-coupled receptor signaling pathway"/>
    <property type="evidence" value="ECO:0007669"/>
    <property type="project" value="InterPro"/>
</dbReference>
<evidence type="ECO:0000256" key="13">
    <source>
        <dbReference type="RuleBase" id="RU361128"/>
    </source>
</evidence>
<dbReference type="InterPro" id="IPR046349">
    <property type="entry name" value="C1-like_sf"/>
</dbReference>
<keyword evidence="8" id="KW-0106">Calcium</keyword>
<dbReference type="Gene3D" id="2.60.200.40">
    <property type="match status" value="1"/>
</dbReference>
<keyword evidence="18" id="KW-1185">Reference proteome</keyword>
<dbReference type="Pfam" id="PF00781">
    <property type="entry name" value="DAGK_cat"/>
    <property type="match status" value="1"/>
</dbReference>
<keyword evidence="9 13" id="KW-0067">ATP-binding</keyword>
<gene>
    <name evidence="17" type="primary">DGKA</name>
</gene>
<dbReference type="GO" id="GO:0004143">
    <property type="term" value="F:ATP-dependent diacylglycerol kinase activity"/>
    <property type="evidence" value="ECO:0007669"/>
    <property type="project" value="UniProtKB-EC"/>
</dbReference>
<dbReference type="InterPro" id="IPR037607">
    <property type="entry name" value="DGK"/>
</dbReference>
<evidence type="ECO:0000256" key="4">
    <source>
        <dbReference type="ARBA" id="ARBA00022723"/>
    </source>
</evidence>
<dbReference type="Gene3D" id="3.40.50.10330">
    <property type="entry name" value="Probable inorganic polyphosphate/atp-NAD kinase, domain 1"/>
    <property type="match status" value="1"/>
</dbReference>
<evidence type="ECO:0000259" key="16">
    <source>
        <dbReference type="PROSITE" id="PS50222"/>
    </source>
</evidence>
<evidence type="ECO:0000256" key="9">
    <source>
        <dbReference type="ARBA" id="ARBA00022840"/>
    </source>
</evidence>
<feature type="domain" description="DAGKc" evidence="15">
    <location>
        <begin position="377"/>
        <end position="429"/>
    </location>
</feature>
<sequence length="659" mass="71474">MWAGIGGGHEGLSLAGAPPLTPLSPPPPVTFKLYDKDGNGLLDSSVSGVGLGGLQPHPHCPIHPSAPPLPALSAWPLQAPPRPGSPSTPGWRVVGGVAPSPWGGQAGGRPLRQPWGLLQGKMGFLEVGLLEPLSHVPAPPAQILQEMMKEIDYDDSGTVSLAEWLRGGVTTIPLLVLLGLEVVSNMKDDGQHMWRLKHFNRPVYCNVCETLLLGLRKQGLCVPVSADPDTCTSSRARCGTSVPRRCLADPPAPWREPRFPAPAVPRRRCWRACPAGNPLWFAPASAPDSLVTHLFVPLSLALQIIPVPDTHPLLVFVNPKSGGNRGRGKRGGVLRKLQYLLNPRQVYNLMKGGPAPGLNFFRDVPDFRILPTCPSAPPVAVLPLGTGNDLARCLRWGGGYDGENLGKILKDIESSSILPMDRWLVHVTPENPAEKGDPVPYEIINNYFSSAWYGRLHRSRFHLMRRSTPRNSQMKNKLWYLEFATSETIFATCKKLKEYLTIECCGQPLDLSGALSGVAVLNIPSMHGGSNLWGETKKPLGEARNAGGGSQPQAVTDPETLKTCVQDLSDRRLEVVGLEGVIEMGQIYTGLKSAGKRLAKCSEITLRTLKCLPMQIDGEPWMQPPCTIRITHKNQAPMLLAPPPRSSSFFGIKKGPHES</sequence>
<evidence type="ECO:0000256" key="11">
    <source>
        <dbReference type="ARBA" id="ARBA00023395"/>
    </source>
</evidence>
<dbReference type="InterPro" id="IPR016064">
    <property type="entry name" value="NAD/diacylglycerol_kinase_sf"/>
</dbReference>
<accession>A0A8C4Y003</accession>
<feature type="domain" description="DAGKc" evidence="15">
    <location>
        <begin position="308"/>
        <end position="370"/>
    </location>
</feature>
<evidence type="ECO:0000256" key="3">
    <source>
        <dbReference type="ARBA" id="ARBA00022679"/>
    </source>
</evidence>
<dbReference type="Proteomes" id="UP000694390">
    <property type="component" value="Unassembled WGS sequence"/>
</dbReference>
<dbReference type="SMART" id="SM00045">
    <property type="entry name" value="DAGKa"/>
    <property type="match status" value="1"/>
</dbReference>
<name>A0A8C4Y003_9SAUR</name>
<dbReference type="UniPathway" id="UPA00230"/>
<reference evidence="17" key="1">
    <citation type="submission" date="2025-08" db="UniProtKB">
        <authorList>
            <consortium name="Ensembl"/>
        </authorList>
    </citation>
    <scope>IDENTIFICATION</scope>
</reference>
<protein>
    <recommendedName>
        <fullName evidence="13">Diacylglycerol kinase</fullName>
        <shortName evidence="13">DAG kinase</shortName>
        <ecNumber evidence="13">2.7.1.107</ecNumber>
    </recommendedName>
</protein>
<keyword evidence="7 13" id="KW-0418">Kinase</keyword>
<evidence type="ECO:0000256" key="2">
    <source>
        <dbReference type="ARBA" id="ARBA00009280"/>
    </source>
</evidence>
<dbReference type="SMART" id="SM00046">
    <property type="entry name" value="DAGKc"/>
    <property type="match status" value="1"/>
</dbReference>
<proteinExistence type="inferred from homology"/>
<dbReference type="PROSITE" id="PS00018">
    <property type="entry name" value="EF_HAND_1"/>
    <property type="match status" value="1"/>
</dbReference>
<comment type="pathway">
    <text evidence="1">Lipid metabolism; glycerolipid metabolism.</text>
</comment>
<feature type="region of interest" description="Disordered" evidence="14">
    <location>
        <begin position="535"/>
        <end position="556"/>
    </location>
</feature>
<dbReference type="Gene3D" id="3.30.60.20">
    <property type="match status" value="1"/>
</dbReference>
<comment type="catalytic activity">
    <reaction evidence="12">
        <text>1-octadecanoyl-2-(5Z,8Z,11Z,14Z-eicosatetraenoyl)-sn-glycerol + ATP = 1-octadecanoyl-2-(5Z,8Z,11Z,14Z-eicosatetraenoyl)-sn-glycero-3-phosphate + ADP + H(+)</text>
        <dbReference type="Rhea" id="RHEA:40323"/>
        <dbReference type="ChEBI" id="CHEBI:15378"/>
        <dbReference type="ChEBI" id="CHEBI:30616"/>
        <dbReference type="ChEBI" id="CHEBI:75728"/>
        <dbReference type="ChEBI" id="CHEBI:77091"/>
        <dbReference type="ChEBI" id="CHEBI:456216"/>
    </reaction>
    <physiologicalReaction direction="left-to-right" evidence="12">
        <dbReference type="Rhea" id="RHEA:40324"/>
    </physiologicalReaction>
</comment>
<dbReference type="GO" id="GO:0005509">
    <property type="term" value="F:calcium ion binding"/>
    <property type="evidence" value="ECO:0007669"/>
    <property type="project" value="InterPro"/>
</dbReference>
<dbReference type="EC" id="2.7.1.107" evidence="13"/>
<dbReference type="Ensembl" id="ENSGEVT00005009731.1">
    <property type="protein sequence ID" value="ENSGEVP00005009278.1"/>
    <property type="gene ID" value="ENSGEVG00005006437.1"/>
</dbReference>
<evidence type="ECO:0000256" key="6">
    <source>
        <dbReference type="ARBA" id="ARBA00022771"/>
    </source>
</evidence>
<keyword evidence="5 13" id="KW-0547">Nucleotide-binding</keyword>
<dbReference type="GO" id="GO:0005524">
    <property type="term" value="F:ATP binding"/>
    <property type="evidence" value="ECO:0007669"/>
    <property type="project" value="UniProtKB-KW"/>
</dbReference>
<evidence type="ECO:0000256" key="7">
    <source>
        <dbReference type="ARBA" id="ARBA00022777"/>
    </source>
</evidence>
<evidence type="ECO:0000259" key="15">
    <source>
        <dbReference type="PROSITE" id="PS50146"/>
    </source>
</evidence>
<keyword evidence="4" id="KW-0479">Metal-binding</keyword>
<dbReference type="Pfam" id="PF00609">
    <property type="entry name" value="DAGK_acc"/>
    <property type="match status" value="1"/>
</dbReference>
<dbReference type="PANTHER" id="PTHR11255:SF38">
    <property type="entry name" value="DIACYLGLYCEROL KINASE ALPHA"/>
    <property type="match status" value="1"/>
</dbReference>
<evidence type="ECO:0000313" key="17">
    <source>
        <dbReference type="Ensembl" id="ENSGEVP00005009278.1"/>
    </source>
</evidence>
<dbReference type="InterPro" id="IPR018247">
    <property type="entry name" value="EF_Hand_1_Ca_BS"/>
</dbReference>
<comment type="catalytic activity">
    <reaction evidence="11">
        <text>1,2-didecanoyl-sn-glycerol + ATP = 1,2-didecanoyl-sn-glycero-3-phosphate + ADP + H(+)</text>
        <dbReference type="Rhea" id="RHEA:43428"/>
        <dbReference type="ChEBI" id="CHEBI:15378"/>
        <dbReference type="ChEBI" id="CHEBI:18155"/>
        <dbReference type="ChEBI" id="CHEBI:30616"/>
        <dbReference type="ChEBI" id="CHEBI:78227"/>
        <dbReference type="ChEBI" id="CHEBI:456216"/>
    </reaction>
    <physiologicalReaction direction="left-to-right" evidence="11">
        <dbReference type="Rhea" id="RHEA:43429"/>
    </physiologicalReaction>
</comment>
<dbReference type="GO" id="GO:0046486">
    <property type="term" value="P:glycerolipid metabolic process"/>
    <property type="evidence" value="ECO:0007669"/>
    <property type="project" value="UniProtKB-UniPathway"/>
</dbReference>
<keyword evidence="6" id="KW-0863">Zinc-finger</keyword>
<dbReference type="InterPro" id="IPR011992">
    <property type="entry name" value="EF-hand-dom_pair"/>
</dbReference>
<feature type="region of interest" description="Disordered" evidence="14">
    <location>
        <begin position="73"/>
        <end position="108"/>
    </location>
</feature>
<dbReference type="GO" id="GO:0005886">
    <property type="term" value="C:plasma membrane"/>
    <property type="evidence" value="ECO:0007669"/>
    <property type="project" value="TreeGrafter"/>
</dbReference>
<reference evidence="17" key="2">
    <citation type="submission" date="2025-09" db="UniProtKB">
        <authorList>
            <consortium name="Ensembl"/>
        </authorList>
    </citation>
    <scope>IDENTIFICATION</scope>
</reference>
<dbReference type="SUPFAM" id="SSF111331">
    <property type="entry name" value="NAD kinase/diacylglycerol kinase-like"/>
    <property type="match status" value="1"/>
</dbReference>
<evidence type="ECO:0000256" key="8">
    <source>
        <dbReference type="ARBA" id="ARBA00022837"/>
    </source>
</evidence>
<dbReference type="InterPro" id="IPR002048">
    <property type="entry name" value="EF_hand_dom"/>
</dbReference>
<comment type="similarity">
    <text evidence="2 13">Belongs to the eukaryotic diacylglycerol kinase family.</text>
</comment>
<feature type="region of interest" description="Disordered" evidence="14">
    <location>
        <begin position="640"/>
        <end position="659"/>
    </location>
</feature>
<dbReference type="GO" id="GO:0008270">
    <property type="term" value="F:zinc ion binding"/>
    <property type="evidence" value="ECO:0007669"/>
    <property type="project" value="UniProtKB-KW"/>
</dbReference>
<dbReference type="SUPFAM" id="SSF57889">
    <property type="entry name" value="Cysteine-rich domain"/>
    <property type="match status" value="1"/>
</dbReference>
<dbReference type="OrthoDB" id="242257at2759"/>
<keyword evidence="6" id="KW-0862">Zinc</keyword>
<evidence type="ECO:0000256" key="5">
    <source>
        <dbReference type="ARBA" id="ARBA00022741"/>
    </source>
</evidence>
<dbReference type="PROSITE" id="PS50222">
    <property type="entry name" value="EF_HAND_2"/>
    <property type="match status" value="1"/>
</dbReference>
<dbReference type="PANTHER" id="PTHR11255">
    <property type="entry name" value="DIACYLGLYCEROL KINASE"/>
    <property type="match status" value="1"/>
</dbReference>